<gene>
    <name evidence="2" type="ORF">BXY45_14517</name>
</gene>
<organism evidence="2 3">
    <name type="scientific">Quadrisphaera granulorum</name>
    <dbReference type="NCBI Taxonomy" id="317664"/>
    <lineage>
        <taxon>Bacteria</taxon>
        <taxon>Bacillati</taxon>
        <taxon>Actinomycetota</taxon>
        <taxon>Actinomycetes</taxon>
        <taxon>Kineosporiales</taxon>
        <taxon>Kineosporiaceae</taxon>
        <taxon>Quadrisphaera</taxon>
    </lineage>
</organism>
<name>A0A315ZNF0_9ACTN</name>
<feature type="domain" description="ScoMcrA-like SRA" evidence="1">
    <location>
        <begin position="157"/>
        <end position="241"/>
    </location>
</feature>
<keyword evidence="3" id="KW-1185">Reference proteome</keyword>
<comment type="caution">
    <text evidence="2">The sequence shown here is derived from an EMBL/GenBank/DDBJ whole genome shotgun (WGS) entry which is preliminary data.</text>
</comment>
<sequence>MADDLVREAILQRLVATPFGSLGRRAVIDDVARALDPHGEFARTAAERVRREGAAMVAERLLGPAGEGMWRLTDAGRRAAAPAGASDVDEVHDAVEAAPPGVSPTLKSAAEEHEPSHVPQVSTATALTVVPPHQRPALPVTAAEAQRWVHAPGTRMSREERQHAYGGAIYGGIQPSRRTLNVFVYSDPGAGEKNGYNFDGWSPDGSVFTYTGEGRTGGQEMTKGNKAILEHRRDERSLRVFVADGYLAGSGAKDHVYLVSSR</sequence>
<dbReference type="Pfam" id="PF26348">
    <property type="entry name" value="SRA_ScoMcrA"/>
    <property type="match status" value="1"/>
</dbReference>
<evidence type="ECO:0000313" key="2">
    <source>
        <dbReference type="EMBL" id="PWJ46862.1"/>
    </source>
</evidence>
<proteinExistence type="predicted"/>
<dbReference type="InterPro" id="IPR058712">
    <property type="entry name" value="SRA_ScoMcrA"/>
</dbReference>
<dbReference type="AlphaFoldDB" id="A0A315ZNF0"/>
<dbReference type="RefSeq" id="WP_109776630.1">
    <property type="nucleotide sequence ID" value="NZ_QGDQ01000045.1"/>
</dbReference>
<reference evidence="2 3" key="1">
    <citation type="submission" date="2018-03" db="EMBL/GenBank/DDBJ databases">
        <title>Genomic Encyclopedia of Archaeal and Bacterial Type Strains, Phase II (KMG-II): from individual species to whole genera.</title>
        <authorList>
            <person name="Goeker M."/>
        </authorList>
    </citation>
    <scope>NUCLEOTIDE SEQUENCE [LARGE SCALE GENOMIC DNA]</scope>
    <source>
        <strain evidence="2 3">DSM 44889</strain>
    </source>
</reference>
<evidence type="ECO:0000259" key="1">
    <source>
        <dbReference type="Pfam" id="PF26348"/>
    </source>
</evidence>
<accession>A0A315ZNF0</accession>
<evidence type="ECO:0000313" key="3">
    <source>
        <dbReference type="Proteomes" id="UP000245469"/>
    </source>
</evidence>
<dbReference type="Proteomes" id="UP000245469">
    <property type="component" value="Unassembled WGS sequence"/>
</dbReference>
<dbReference type="EMBL" id="QGDQ01000045">
    <property type="protein sequence ID" value="PWJ46862.1"/>
    <property type="molecule type" value="Genomic_DNA"/>
</dbReference>
<protein>
    <recommendedName>
        <fullName evidence="1">ScoMcrA-like SRA domain-containing protein</fullName>
    </recommendedName>
</protein>
<dbReference type="OrthoDB" id="4939521at2"/>